<evidence type="ECO:0000256" key="1">
    <source>
        <dbReference type="ARBA" id="ARBA00005078"/>
    </source>
</evidence>
<keyword evidence="10" id="KW-1185">Reference proteome</keyword>
<comment type="pathway">
    <text evidence="1">Cofactor biosynthesis; thiamine diphosphate biosynthesis; thiamine diphosphate from thiamine: step 1/1.</text>
</comment>
<sequence>MATAPEAPSTGLDSSAEVVKWHLPRIVRPSDFPGHDYALVILNQPIDNEPLFAELWKHASSRVAADGGANRVLQLHKRKLKQTSSHSSSTPTSPANGQQPELYTQLDAIIGDLDSLSDEAREFFSPASDSTEVAPQHRTCRIIHDPDQYSTDFTKAVDYVRNGSASSAPAPMPAASSSQQQPPLPRDTVCLGGLGGRVDQGVSQLHHLYLFQQEPGSYERDGRIFLLSEEGLTFLLQGGKTHRIRVREAAAAATHPAGTDIPVSARPSAFAKHVGILPLREPSVISTRGFEWDVQDWRTELGGQLSTSNHVVEDVVEVWTSKDVLFTIALRRKVGYDEQEDVPLRRGEQP</sequence>
<dbReference type="AlphaFoldDB" id="A0A136IWH5"/>
<dbReference type="PIRSF" id="PIRSF031057">
    <property type="entry name" value="Thiamin_pyrophosphokinase"/>
    <property type="match status" value="1"/>
</dbReference>
<dbReference type="Gene3D" id="3.40.50.10240">
    <property type="entry name" value="Thiamin pyrophosphokinase, catalytic domain"/>
    <property type="match status" value="1"/>
</dbReference>
<dbReference type="InParanoid" id="A0A136IWH5"/>
<keyword evidence="6" id="KW-0067">ATP-binding</keyword>
<keyword evidence="4" id="KW-0547">Nucleotide-binding</keyword>
<dbReference type="GO" id="GO:0009229">
    <property type="term" value="P:thiamine diphosphate biosynthetic process"/>
    <property type="evidence" value="ECO:0007669"/>
    <property type="project" value="UniProtKB-UniPathway"/>
</dbReference>
<comment type="similarity">
    <text evidence="2">Belongs to the thiamine pyrophosphokinase family.</text>
</comment>
<protein>
    <submittedName>
        <fullName evidence="9">Thiamin pyrophosphokinase</fullName>
    </submittedName>
</protein>
<evidence type="ECO:0000256" key="3">
    <source>
        <dbReference type="ARBA" id="ARBA00022679"/>
    </source>
</evidence>
<feature type="domain" description="Thiamin pyrophosphokinase thiamin-binding" evidence="8">
    <location>
        <begin position="258"/>
        <end position="325"/>
    </location>
</feature>
<organism evidence="9 10">
    <name type="scientific">Microdochium bolleyi</name>
    <dbReference type="NCBI Taxonomy" id="196109"/>
    <lineage>
        <taxon>Eukaryota</taxon>
        <taxon>Fungi</taxon>
        <taxon>Dikarya</taxon>
        <taxon>Ascomycota</taxon>
        <taxon>Pezizomycotina</taxon>
        <taxon>Sordariomycetes</taxon>
        <taxon>Xylariomycetidae</taxon>
        <taxon>Xylariales</taxon>
        <taxon>Microdochiaceae</taxon>
        <taxon>Microdochium</taxon>
    </lineage>
</organism>
<dbReference type="NCBIfam" id="TIGR01378">
    <property type="entry name" value="thi_PPkinase"/>
    <property type="match status" value="1"/>
</dbReference>
<feature type="region of interest" description="Disordered" evidence="7">
    <location>
        <begin position="79"/>
        <end position="99"/>
    </location>
</feature>
<keyword evidence="5 9" id="KW-0418">Kinase</keyword>
<dbReference type="InterPro" id="IPR007373">
    <property type="entry name" value="Thiamin_PyroPKinase_B1-bd"/>
</dbReference>
<dbReference type="GO" id="GO:0006772">
    <property type="term" value="P:thiamine metabolic process"/>
    <property type="evidence" value="ECO:0007669"/>
    <property type="project" value="InterPro"/>
</dbReference>
<dbReference type="UniPathway" id="UPA00060">
    <property type="reaction ID" value="UER00597"/>
</dbReference>
<feature type="compositionally biased region" description="Low complexity" evidence="7">
    <location>
        <begin position="83"/>
        <end position="94"/>
    </location>
</feature>
<dbReference type="GO" id="GO:0030975">
    <property type="term" value="F:thiamine binding"/>
    <property type="evidence" value="ECO:0007669"/>
    <property type="project" value="InterPro"/>
</dbReference>
<name>A0A136IWH5_9PEZI</name>
<dbReference type="SMART" id="SM00983">
    <property type="entry name" value="TPK_B1_binding"/>
    <property type="match status" value="1"/>
</dbReference>
<dbReference type="InterPro" id="IPR036371">
    <property type="entry name" value="TPK_B1-bd_sf"/>
</dbReference>
<dbReference type="PANTHER" id="PTHR13622">
    <property type="entry name" value="THIAMIN PYROPHOSPHOKINASE"/>
    <property type="match status" value="1"/>
</dbReference>
<dbReference type="STRING" id="196109.A0A136IWH5"/>
<evidence type="ECO:0000256" key="7">
    <source>
        <dbReference type="SAM" id="MobiDB-lite"/>
    </source>
</evidence>
<dbReference type="InterPro" id="IPR007371">
    <property type="entry name" value="TPK_catalytic"/>
</dbReference>
<dbReference type="Proteomes" id="UP000070501">
    <property type="component" value="Unassembled WGS sequence"/>
</dbReference>
<dbReference type="Pfam" id="PF04265">
    <property type="entry name" value="TPK_B1_binding"/>
    <property type="match status" value="1"/>
</dbReference>
<reference evidence="10" key="1">
    <citation type="submission" date="2016-02" db="EMBL/GenBank/DDBJ databases">
        <title>Draft genome sequence of Microdochium bolleyi, a fungal endophyte of beachgrass.</title>
        <authorList>
            <consortium name="DOE Joint Genome Institute"/>
            <person name="David A.S."/>
            <person name="May G."/>
            <person name="Haridas S."/>
            <person name="Lim J."/>
            <person name="Wang M."/>
            <person name="Labutti K."/>
            <person name="Lipzen A."/>
            <person name="Barry K."/>
            <person name="Grigoriev I.V."/>
        </authorList>
    </citation>
    <scope>NUCLEOTIDE SEQUENCE [LARGE SCALE GENOMIC DNA]</scope>
    <source>
        <strain evidence="10">J235TASD1</strain>
    </source>
</reference>
<dbReference type="InterPro" id="IPR036759">
    <property type="entry name" value="TPK_catalytic_sf"/>
</dbReference>
<dbReference type="GO" id="GO:0004788">
    <property type="term" value="F:thiamine diphosphokinase activity"/>
    <property type="evidence" value="ECO:0007669"/>
    <property type="project" value="InterPro"/>
</dbReference>
<evidence type="ECO:0000259" key="8">
    <source>
        <dbReference type="SMART" id="SM00983"/>
    </source>
</evidence>
<proteinExistence type="inferred from homology"/>
<evidence type="ECO:0000256" key="5">
    <source>
        <dbReference type="ARBA" id="ARBA00022777"/>
    </source>
</evidence>
<feature type="compositionally biased region" description="Low complexity" evidence="7">
    <location>
        <begin position="164"/>
        <end position="181"/>
    </location>
</feature>
<evidence type="ECO:0000256" key="2">
    <source>
        <dbReference type="ARBA" id="ARBA00006785"/>
    </source>
</evidence>
<dbReference type="FunCoup" id="A0A136IWH5">
    <property type="interactions" value="282"/>
</dbReference>
<dbReference type="CDD" id="cd07995">
    <property type="entry name" value="TPK"/>
    <property type="match status" value="1"/>
</dbReference>
<dbReference type="Pfam" id="PF04263">
    <property type="entry name" value="TPK_catalytic"/>
    <property type="match status" value="1"/>
</dbReference>
<gene>
    <name evidence="9" type="ORF">Micbo1qcDRAFT_165889</name>
</gene>
<dbReference type="GO" id="GO:0005524">
    <property type="term" value="F:ATP binding"/>
    <property type="evidence" value="ECO:0007669"/>
    <property type="project" value="UniProtKB-KW"/>
</dbReference>
<dbReference type="EMBL" id="KQ964256">
    <property type="protein sequence ID" value="KXJ89119.1"/>
    <property type="molecule type" value="Genomic_DNA"/>
</dbReference>
<dbReference type="SUPFAM" id="SSF63999">
    <property type="entry name" value="Thiamin pyrophosphokinase, catalytic domain"/>
    <property type="match status" value="1"/>
</dbReference>
<dbReference type="OrthoDB" id="25149at2759"/>
<dbReference type="PANTHER" id="PTHR13622:SF8">
    <property type="entry name" value="THIAMIN PYROPHOSPHOKINASE 1"/>
    <property type="match status" value="1"/>
</dbReference>
<dbReference type="InterPro" id="IPR006282">
    <property type="entry name" value="Thi_PPkinase"/>
</dbReference>
<accession>A0A136IWH5</accession>
<dbReference type="GO" id="GO:0016301">
    <property type="term" value="F:kinase activity"/>
    <property type="evidence" value="ECO:0007669"/>
    <property type="project" value="UniProtKB-KW"/>
</dbReference>
<evidence type="ECO:0000256" key="6">
    <source>
        <dbReference type="ARBA" id="ARBA00022840"/>
    </source>
</evidence>
<evidence type="ECO:0000313" key="10">
    <source>
        <dbReference type="Proteomes" id="UP000070501"/>
    </source>
</evidence>
<evidence type="ECO:0000256" key="4">
    <source>
        <dbReference type="ARBA" id="ARBA00022741"/>
    </source>
</evidence>
<dbReference type="InterPro" id="IPR016966">
    <property type="entry name" value="Thiamin_pyrophosphokinase_euk"/>
</dbReference>
<dbReference type="SUPFAM" id="SSF63862">
    <property type="entry name" value="Thiamin pyrophosphokinase, substrate-binding domain"/>
    <property type="match status" value="1"/>
</dbReference>
<evidence type="ECO:0000313" key="9">
    <source>
        <dbReference type="EMBL" id="KXJ89119.1"/>
    </source>
</evidence>
<keyword evidence="3" id="KW-0808">Transferase</keyword>
<feature type="region of interest" description="Disordered" evidence="7">
    <location>
        <begin position="164"/>
        <end position="184"/>
    </location>
</feature>